<evidence type="ECO:0000259" key="8">
    <source>
        <dbReference type="PROSITE" id="PS50113"/>
    </source>
</evidence>
<dbReference type="PANTHER" id="PTHR43304:SF1">
    <property type="entry name" value="PAC DOMAIN-CONTAINING PROTEIN"/>
    <property type="match status" value="1"/>
</dbReference>
<dbReference type="InterPro" id="IPR003661">
    <property type="entry name" value="HisK_dim/P_dom"/>
</dbReference>
<keyword evidence="3" id="KW-0597">Phosphoprotein</keyword>
<dbReference type="PRINTS" id="PR00344">
    <property type="entry name" value="BCTRLSENSOR"/>
</dbReference>
<evidence type="ECO:0000256" key="2">
    <source>
        <dbReference type="ARBA" id="ARBA00012438"/>
    </source>
</evidence>
<dbReference type="InterPro" id="IPR001610">
    <property type="entry name" value="PAC"/>
</dbReference>
<dbReference type="SMART" id="SM00091">
    <property type="entry name" value="PAS"/>
    <property type="match status" value="1"/>
</dbReference>
<dbReference type="InterPro" id="IPR036890">
    <property type="entry name" value="HATPase_C_sf"/>
</dbReference>
<dbReference type="Pfam" id="PF02518">
    <property type="entry name" value="HATPase_c"/>
    <property type="match status" value="1"/>
</dbReference>
<dbReference type="Gene3D" id="3.30.565.10">
    <property type="entry name" value="Histidine kinase-like ATPase, C-terminal domain"/>
    <property type="match status" value="1"/>
</dbReference>
<evidence type="ECO:0000256" key="4">
    <source>
        <dbReference type="ARBA" id="ARBA00022679"/>
    </source>
</evidence>
<feature type="domain" description="Histidine kinase" evidence="6">
    <location>
        <begin position="134"/>
        <end position="348"/>
    </location>
</feature>
<dbReference type="SMART" id="SM00388">
    <property type="entry name" value="HisKA"/>
    <property type="match status" value="1"/>
</dbReference>
<dbReference type="InterPro" id="IPR052162">
    <property type="entry name" value="Sensor_kinase/Photoreceptor"/>
</dbReference>
<dbReference type="SUPFAM" id="SSF55874">
    <property type="entry name" value="ATPase domain of HSP90 chaperone/DNA topoisomerase II/histidine kinase"/>
    <property type="match status" value="1"/>
</dbReference>
<dbReference type="InterPro" id="IPR003594">
    <property type="entry name" value="HATPase_dom"/>
</dbReference>
<protein>
    <recommendedName>
        <fullName evidence="2">histidine kinase</fullName>
        <ecNumber evidence="2">2.7.13.3</ecNumber>
    </recommendedName>
</protein>
<dbReference type="CDD" id="cd00082">
    <property type="entry name" value="HisKA"/>
    <property type="match status" value="1"/>
</dbReference>
<dbReference type="EMBL" id="MGIZ01000064">
    <property type="protein sequence ID" value="OGM96867.1"/>
    <property type="molecule type" value="Genomic_DNA"/>
</dbReference>
<proteinExistence type="predicted"/>
<dbReference type="InterPro" id="IPR000700">
    <property type="entry name" value="PAS-assoc_C"/>
</dbReference>
<accession>A0A1F8E8A0</accession>
<dbReference type="SUPFAM" id="SSF55785">
    <property type="entry name" value="PYP-like sensor domain (PAS domain)"/>
    <property type="match status" value="1"/>
</dbReference>
<dbReference type="InterPro" id="IPR000014">
    <property type="entry name" value="PAS"/>
</dbReference>
<feature type="domain" description="PAS" evidence="7">
    <location>
        <begin position="4"/>
        <end position="50"/>
    </location>
</feature>
<evidence type="ECO:0000256" key="3">
    <source>
        <dbReference type="ARBA" id="ARBA00022553"/>
    </source>
</evidence>
<evidence type="ECO:0000313" key="10">
    <source>
        <dbReference type="Proteomes" id="UP000177594"/>
    </source>
</evidence>
<dbReference type="PROSITE" id="PS50109">
    <property type="entry name" value="HIS_KIN"/>
    <property type="match status" value="1"/>
</dbReference>
<comment type="catalytic activity">
    <reaction evidence="1">
        <text>ATP + protein L-histidine = ADP + protein N-phospho-L-histidine.</text>
        <dbReference type="EC" id="2.7.13.3"/>
    </reaction>
</comment>
<evidence type="ECO:0000259" key="7">
    <source>
        <dbReference type="PROSITE" id="PS50112"/>
    </source>
</evidence>
<dbReference type="Pfam" id="PF13426">
    <property type="entry name" value="PAS_9"/>
    <property type="match status" value="1"/>
</dbReference>
<dbReference type="PROSITE" id="PS50113">
    <property type="entry name" value="PAC"/>
    <property type="match status" value="1"/>
</dbReference>
<dbReference type="Pfam" id="PF00512">
    <property type="entry name" value="HisKA"/>
    <property type="match status" value="1"/>
</dbReference>
<dbReference type="Proteomes" id="UP000177594">
    <property type="component" value="Unassembled WGS sequence"/>
</dbReference>
<gene>
    <name evidence="9" type="ORF">A2817_00990</name>
</gene>
<dbReference type="Gene3D" id="3.30.450.20">
    <property type="entry name" value="PAS domain"/>
    <property type="match status" value="1"/>
</dbReference>
<evidence type="ECO:0000256" key="5">
    <source>
        <dbReference type="ARBA" id="ARBA00022777"/>
    </source>
</evidence>
<evidence type="ECO:0000313" key="9">
    <source>
        <dbReference type="EMBL" id="OGM96867.1"/>
    </source>
</evidence>
<reference evidence="9 10" key="1">
    <citation type="journal article" date="2016" name="Nat. Commun.">
        <title>Thousands of microbial genomes shed light on interconnected biogeochemical processes in an aquifer system.</title>
        <authorList>
            <person name="Anantharaman K."/>
            <person name="Brown C.T."/>
            <person name="Hug L.A."/>
            <person name="Sharon I."/>
            <person name="Castelle C.J."/>
            <person name="Probst A.J."/>
            <person name="Thomas B.C."/>
            <person name="Singh A."/>
            <person name="Wilkins M.J."/>
            <person name="Karaoz U."/>
            <person name="Brodie E.L."/>
            <person name="Williams K.H."/>
            <person name="Hubbard S.S."/>
            <person name="Banfield J.F."/>
        </authorList>
    </citation>
    <scope>NUCLEOTIDE SEQUENCE [LARGE SCALE GENOMIC DNA]</scope>
</reference>
<sequence>MEERTALLQSAVGSSSQSILITSPDAKIIFINKAWELMTGYSFDDTIGKNPSELWGGHMTNNFYEKLWYIIKTEKKPFSGELENVKKNGVKYWQESHITPILDEYGEIKFFMAIAAEVTEKKQKEQFRDEFVSIIGHQLRNPLITISWLIEWLSKSTNLTEEDKEKIKNIYQQNKGLSSFVEDLLMLSRAGKNNLTKEKFDFKSEIQMILGEVQNRNPKVKLNFYTEGEGLFISTNKSMATQVFSNLIYNAAEYADKDKGEVEVKIAKTKDGLLFSSYNNGPEITEGDKPKIFSKLFRSDLAKEYKKSGTGLGLFIVKTICDSFGWNVWFESGAGLGTTFYVKIPINKV</sequence>
<dbReference type="InterPro" id="IPR005467">
    <property type="entry name" value="His_kinase_dom"/>
</dbReference>
<dbReference type="GO" id="GO:0000155">
    <property type="term" value="F:phosphorelay sensor kinase activity"/>
    <property type="evidence" value="ECO:0007669"/>
    <property type="project" value="InterPro"/>
</dbReference>
<name>A0A1F8E8A0_9BACT</name>
<evidence type="ECO:0000256" key="1">
    <source>
        <dbReference type="ARBA" id="ARBA00000085"/>
    </source>
</evidence>
<dbReference type="InterPro" id="IPR035965">
    <property type="entry name" value="PAS-like_dom_sf"/>
</dbReference>
<keyword evidence="4" id="KW-0808">Transferase</keyword>
<dbReference type="EC" id="2.7.13.3" evidence="2"/>
<dbReference type="PROSITE" id="PS50112">
    <property type="entry name" value="PAS"/>
    <property type="match status" value="1"/>
</dbReference>
<dbReference type="InterPro" id="IPR036097">
    <property type="entry name" value="HisK_dim/P_sf"/>
</dbReference>
<keyword evidence="5" id="KW-0418">Kinase</keyword>
<dbReference type="SMART" id="SM00387">
    <property type="entry name" value="HATPase_c"/>
    <property type="match status" value="1"/>
</dbReference>
<organism evidence="9 10">
    <name type="scientific">Candidatus Yanofskybacteria bacterium RIFCSPHIGHO2_01_FULL_39_8b</name>
    <dbReference type="NCBI Taxonomy" id="1802659"/>
    <lineage>
        <taxon>Bacteria</taxon>
        <taxon>Candidatus Yanofskyibacteriota</taxon>
    </lineage>
</organism>
<evidence type="ECO:0000259" key="6">
    <source>
        <dbReference type="PROSITE" id="PS50109"/>
    </source>
</evidence>
<dbReference type="SUPFAM" id="SSF47384">
    <property type="entry name" value="Homodimeric domain of signal transducing histidine kinase"/>
    <property type="match status" value="1"/>
</dbReference>
<dbReference type="InterPro" id="IPR004358">
    <property type="entry name" value="Sig_transdc_His_kin-like_C"/>
</dbReference>
<dbReference type="AlphaFoldDB" id="A0A1F8E8A0"/>
<dbReference type="CDD" id="cd00130">
    <property type="entry name" value="PAS"/>
    <property type="match status" value="1"/>
</dbReference>
<comment type="caution">
    <text evidence="9">The sequence shown here is derived from an EMBL/GenBank/DDBJ whole genome shotgun (WGS) entry which is preliminary data.</text>
</comment>
<dbReference type="PANTHER" id="PTHR43304">
    <property type="entry name" value="PHYTOCHROME-LIKE PROTEIN CPH1"/>
    <property type="match status" value="1"/>
</dbReference>
<feature type="domain" description="PAC" evidence="8">
    <location>
        <begin position="78"/>
        <end position="130"/>
    </location>
</feature>
<dbReference type="SMART" id="SM00086">
    <property type="entry name" value="PAC"/>
    <property type="match status" value="1"/>
</dbReference>
<dbReference type="NCBIfam" id="TIGR00229">
    <property type="entry name" value="sensory_box"/>
    <property type="match status" value="1"/>
</dbReference>
<dbReference type="Gene3D" id="1.10.287.130">
    <property type="match status" value="1"/>
</dbReference>